<organism evidence="1 2">
    <name type="scientific">Hypoxylon rubiginosum</name>
    <dbReference type="NCBI Taxonomy" id="110542"/>
    <lineage>
        <taxon>Eukaryota</taxon>
        <taxon>Fungi</taxon>
        <taxon>Dikarya</taxon>
        <taxon>Ascomycota</taxon>
        <taxon>Pezizomycotina</taxon>
        <taxon>Sordariomycetes</taxon>
        <taxon>Xylariomycetidae</taxon>
        <taxon>Xylariales</taxon>
        <taxon>Hypoxylaceae</taxon>
        <taxon>Hypoxylon</taxon>
    </lineage>
</organism>
<evidence type="ECO:0000313" key="2">
    <source>
        <dbReference type="Proteomes" id="UP001497680"/>
    </source>
</evidence>
<gene>
    <name evidence="1" type="ORF">F4821DRAFT_134745</name>
</gene>
<comment type="caution">
    <text evidence="1">The sequence shown here is derived from an EMBL/GenBank/DDBJ whole genome shotgun (WGS) entry which is preliminary data.</text>
</comment>
<name>A0ACC0DHZ1_9PEZI</name>
<keyword evidence="2" id="KW-1185">Reference proteome</keyword>
<protein>
    <submittedName>
        <fullName evidence="1">Uncharacterized protein</fullName>
    </submittedName>
</protein>
<evidence type="ECO:0000313" key="1">
    <source>
        <dbReference type="EMBL" id="KAI6092428.1"/>
    </source>
</evidence>
<dbReference type="Proteomes" id="UP001497680">
    <property type="component" value="Unassembled WGS sequence"/>
</dbReference>
<reference evidence="1 2" key="1">
    <citation type="journal article" date="2022" name="New Phytol.">
        <title>Ecological generalism drives hyperdiversity of secondary metabolite gene clusters in xylarialean endophytes.</title>
        <authorList>
            <person name="Franco M.E.E."/>
            <person name="Wisecaver J.H."/>
            <person name="Arnold A.E."/>
            <person name="Ju Y.M."/>
            <person name="Slot J.C."/>
            <person name="Ahrendt S."/>
            <person name="Moore L.P."/>
            <person name="Eastman K.E."/>
            <person name="Scott K."/>
            <person name="Konkel Z."/>
            <person name="Mondo S.J."/>
            <person name="Kuo A."/>
            <person name="Hayes R.D."/>
            <person name="Haridas S."/>
            <person name="Andreopoulos B."/>
            <person name="Riley R."/>
            <person name="LaButti K."/>
            <person name="Pangilinan J."/>
            <person name="Lipzen A."/>
            <person name="Amirebrahimi M."/>
            <person name="Yan J."/>
            <person name="Adam C."/>
            <person name="Keymanesh K."/>
            <person name="Ng V."/>
            <person name="Louie K."/>
            <person name="Northen T."/>
            <person name="Drula E."/>
            <person name="Henrissat B."/>
            <person name="Hsieh H.M."/>
            <person name="Youens-Clark K."/>
            <person name="Lutzoni F."/>
            <person name="Miadlikowska J."/>
            <person name="Eastwood D.C."/>
            <person name="Hamelin R.C."/>
            <person name="Grigoriev I.V."/>
            <person name="U'Ren J.M."/>
        </authorList>
    </citation>
    <scope>NUCLEOTIDE SEQUENCE [LARGE SCALE GENOMIC DNA]</scope>
    <source>
        <strain evidence="1 2">ER1909</strain>
    </source>
</reference>
<proteinExistence type="predicted"/>
<accession>A0ACC0DHZ1</accession>
<dbReference type="EMBL" id="MU394283">
    <property type="protein sequence ID" value="KAI6092428.1"/>
    <property type="molecule type" value="Genomic_DNA"/>
</dbReference>
<sequence>MARFRLLSAALGVVALLATAAIVALEAIIAQGLWTLTAPVKVAAAVASACQAVVLIMLVILLANCFGQVADFGKRKSKSNGVWFALGLVSSIVASVASVVMLVLMGQTDLPETLFQIPSANFLIGSAIALVCAFVGQLIFIVVYFVVHRMPDSEQALSLHTNEDGPRSPPIHVKSIPYSRTAPATTQTSLASTKTKARTLADYPTPPGSSGGRSMAETMSSIRTSLSHTVRPSPSKTGLLSSGSRTGRRPASIDSNGYRERSSVTEDGFDSWDTSSVDPQNRQIVVETSPPIRSRFLETIPASPTTSRSPSPGCPLDLEPPKRNRRSRSYSPLPRPHHERSLTPQSTSGELHIHPLFRSDSPVPPPAATPGTMVVAAPNAGQTISEKSLTRMRSGSLPTGPGNLSRQGSYDSFRKSPSPNPDRLRAEELAGERKMTPPIPDWILNGGSKLSLS</sequence>